<dbReference type="RefSeq" id="WP_380016562.1">
    <property type="nucleotide sequence ID" value="NZ_JBHLYR010000078.1"/>
</dbReference>
<proteinExistence type="inferred from homology"/>
<reference evidence="5 6" key="1">
    <citation type="submission" date="2024-09" db="EMBL/GenBank/DDBJ databases">
        <authorList>
            <person name="Sun Q."/>
            <person name="Mori K."/>
        </authorList>
    </citation>
    <scope>NUCLEOTIDE SEQUENCE [LARGE SCALE GENOMIC DNA]</scope>
    <source>
        <strain evidence="5 6">JCM 13503</strain>
    </source>
</reference>
<evidence type="ECO:0000256" key="2">
    <source>
        <dbReference type="ARBA" id="ARBA00022676"/>
    </source>
</evidence>
<dbReference type="Proteomes" id="UP001589733">
    <property type="component" value="Unassembled WGS sequence"/>
</dbReference>
<keyword evidence="2 5" id="KW-0328">Glycosyltransferase</keyword>
<feature type="domain" description="Glycosyltransferase 2-like" evidence="4">
    <location>
        <begin position="6"/>
        <end position="137"/>
    </location>
</feature>
<sequence>MVNIQVLLTVFNRRAKTLEALTHLYSNRSQDVRISVTLLDDGSKDGTAEAIAAQFPEVNIIIGDGSHYWNGGMRKAWEIAALSDPDFYLWLNDDTLLDTSAVQKLLHTSAFFADQAIVVGSTRDPETGEATYGGVIKESSWKPLRFRNVAPSPVVVAVDTMNGNCVLISKAVKNKVGLLSSAYTHGMGDFDYGLRAKKLGIEIWLVPEYVGTCSRNTVSGTWQSTALSTRLRWQKLKSVKGLPPREWLTFTRRHGGSLWLLTFLSPYLRVLLTTKKRKA</sequence>
<accession>A0ABV6B5I7</accession>
<name>A0ABV6B5I7_9DEIO</name>
<dbReference type="GO" id="GO:0016757">
    <property type="term" value="F:glycosyltransferase activity"/>
    <property type="evidence" value="ECO:0007669"/>
    <property type="project" value="UniProtKB-KW"/>
</dbReference>
<organism evidence="5 6">
    <name type="scientific">Deinococcus oregonensis</name>
    <dbReference type="NCBI Taxonomy" id="1805970"/>
    <lineage>
        <taxon>Bacteria</taxon>
        <taxon>Thermotogati</taxon>
        <taxon>Deinococcota</taxon>
        <taxon>Deinococci</taxon>
        <taxon>Deinococcales</taxon>
        <taxon>Deinococcaceae</taxon>
        <taxon>Deinococcus</taxon>
    </lineage>
</organism>
<dbReference type="SUPFAM" id="SSF53448">
    <property type="entry name" value="Nucleotide-diphospho-sugar transferases"/>
    <property type="match status" value="1"/>
</dbReference>
<dbReference type="PANTHER" id="PTHR43179:SF12">
    <property type="entry name" value="GALACTOFURANOSYLTRANSFERASE GLFT2"/>
    <property type="match status" value="1"/>
</dbReference>
<evidence type="ECO:0000313" key="6">
    <source>
        <dbReference type="Proteomes" id="UP001589733"/>
    </source>
</evidence>
<evidence type="ECO:0000313" key="5">
    <source>
        <dbReference type="EMBL" id="MFB9995028.1"/>
    </source>
</evidence>
<comment type="caution">
    <text evidence="5">The sequence shown here is derived from an EMBL/GenBank/DDBJ whole genome shotgun (WGS) entry which is preliminary data.</text>
</comment>
<dbReference type="PANTHER" id="PTHR43179">
    <property type="entry name" value="RHAMNOSYLTRANSFERASE WBBL"/>
    <property type="match status" value="1"/>
</dbReference>
<keyword evidence="6" id="KW-1185">Reference proteome</keyword>
<evidence type="ECO:0000256" key="3">
    <source>
        <dbReference type="ARBA" id="ARBA00022679"/>
    </source>
</evidence>
<dbReference type="Gene3D" id="3.90.550.10">
    <property type="entry name" value="Spore Coat Polysaccharide Biosynthesis Protein SpsA, Chain A"/>
    <property type="match status" value="1"/>
</dbReference>
<keyword evidence="3 5" id="KW-0808">Transferase</keyword>
<dbReference type="EMBL" id="JBHLYR010000078">
    <property type="protein sequence ID" value="MFB9995028.1"/>
    <property type="molecule type" value="Genomic_DNA"/>
</dbReference>
<dbReference type="EC" id="2.4.-.-" evidence="5"/>
<dbReference type="InterPro" id="IPR029044">
    <property type="entry name" value="Nucleotide-diphossugar_trans"/>
</dbReference>
<dbReference type="InterPro" id="IPR001173">
    <property type="entry name" value="Glyco_trans_2-like"/>
</dbReference>
<evidence type="ECO:0000256" key="1">
    <source>
        <dbReference type="ARBA" id="ARBA00006739"/>
    </source>
</evidence>
<dbReference type="Pfam" id="PF00535">
    <property type="entry name" value="Glycos_transf_2"/>
    <property type="match status" value="1"/>
</dbReference>
<gene>
    <name evidence="5" type="ORF">ACFFLM_24060</name>
</gene>
<protein>
    <submittedName>
        <fullName evidence="5">Glycosyltransferase family 2 protein</fullName>
        <ecNumber evidence="5">2.4.-.-</ecNumber>
    </submittedName>
</protein>
<evidence type="ECO:0000259" key="4">
    <source>
        <dbReference type="Pfam" id="PF00535"/>
    </source>
</evidence>
<comment type="similarity">
    <text evidence="1">Belongs to the glycosyltransferase 2 family.</text>
</comment>